<evidence type="ECO:0000256" key="4">
    <source>
        <dbReference type="ARBA" id="ARBA00023002"/>
    </source>
</evidence>
<dbReference type="Pfam" id="PF20628">
    <property type="entry name" value="Dyp_perox_C"/>
    <property type="match status" value="1"/>
</dbReference>
<evidence type="ECO:0000313" key="9">
    <source>
        <dbReference type="EMBL" id="SHH83621.1"/>
    </source>
</evidence>
<dbReference type="PROSITE" id="PS51404">
    <property type="entry name" value="DYP_PEROXIDASE"/>
    <property type="match status" value="1"/>
</dbReference>
<dbReference type="STRING" id="1216006.VA7868_00625"/>
<gene>
    <name evidence="9" type="primary">yfeX</name>
    <name evidence="9" type="ORF">VA7868_00625</name>
</gene>
<dbReference type="InterPro" id="IPR048328">
    <property type="entry name" value="Dyp_perox_C"/>
</dbReference>
<keyword evidence="3" id="KW-0479">Metal-binding</keyword>
<dbReference type="GO" id="GO:0004601">
    <property type="term" value="F:peroxidase activity"/>
    <property type="evidence" value="ECO:0007669"/>
    <property type="project" value="UniProtKB-KW"/>
</dbReference>
<reference evidence="9 10" key="1">
    <citation type="submission" date="2016-11" db="EMBL/GenBank/DDBJ databases">
        <authorList>
            <person name="Jaros S."/>
            <person name="Januszkiewicz K."/>
            <person name="Wedrychowicz H."/>
        </authorList>
    </citation>
    <scope>NUCLEOTIDE SEQUENCE [LARGE SCALE GENOMIC DNA]</scope>
    <source>
        <strain evidence="9 10">CECT 7868</strain>
    </source>
</reference>
<dbReference type="AlphaFoldDB" id="A0A1M5W833"/>
<dbReference type="NCBIfam" id="TIGR01413">
    <property type="entry name" value="Dyp_perox_fam"/>
    <property type="match status" value="1"/>
</dbReference>
<dbReference type="Pfam" id="PF04261">
    <property type="entry name" value="Dyp_perox_N"/>
    <property type="match status" value="1"/>
</dbReference>
<evidence type="ECO:0000256" key="6">
    <source>
        <dbReference type="ARBA" id="ARBA00025737"/>
    </source>
</evidence>
<protein>
    <submittedName>
        <fullName evidence="9">Putative deferrochelatase/peroxidase YfeX</fullName>
        <ecNumber evidence="9">1.11.1.-</ecNumber>
    </submittedName>
</protein>
<dbReference type="Proteomes" id="UP000184608">
    <property type="component" value="Unassembled WGS sequence"/>
</dbReference>
<organism evidence="9 10">
    <name type="scientific">Vibrio aerogenes CECT 7868</name>
    <dbReference type="NCBI Taxonomy" id="1216006"/>
    <lineage>
        <taxon>Bacteria</taxon>
        <taxon>Pseudomonadati</taxon>
        <taxon>Pseudomonadota</taxon>
        <taxon>Gammaproteobacteria</taxon>
        <taxon>Vibrionales</taxon>
        <taxon>Vibrionaceae</taxon>
        <taxon>Vibrio</taxon>
    </lineage>
</organism>
<dbReference type="InterPro" id="IPR048327">
    <property type="entry name" value="Dyp_perox_N"/>
</dbReference>
<dbReference type="SUPFAM" id="SSF54909">
    <property type="entry name" value="Dimeric alpha+beta barrel"/>
    <property type="match status" value="1"/>
</dbReference>
<keyword evidence="4 9" id="KW-0560">Oxidoreductase</keyword>
<dbReference type="InterPro" id="IPR011008">
    <property type="entry name" value="Dimeric_a/b-barrel"/>
</dbReference>
<dbReference type="PANTHER" id="PTHR30521:SF0">
    <property type="entry name" value="DYP-TYPE PEROXIDASE FAMILY PROTEIN"/>
    <property type="match status" value="1"/>
</dbReference>
<keyword evidence="5" id="KW-0408">Iron</keyword>
<dbReference type="EMBL" id="FQXZ01000007">
    <property type="protein sequence ID" value="SHH83621.1"/>
    <property type="molecule type" value="Genomic_DNA"/>
</dbReference>
<comment type="similarity">
    <text evidence="6">Belongs to the DyP-type peroxidase family.</text>
</comment>
<feature type="domain" description="Dyp-type peroxidase C-terminal" evidence="8">
    <location>
        <begin position="135"/>
        <end position="292"/>
    </location>
</feature>
<dbReference type="EC" id="1.11.1.-" evidence="9"/>
<evidence type="ECO:0000256" key="5">
    <source>
        <dbReference type="ARBA" id="ARBA00023004"/>
    </source>
</evidence>
<dbReference type="OrthoDB" id="3251355at2"/>
<evidence type="ECO:0000313" key="10">
    <source>
        <dbReference type="Proteomes" id="UP000184608"/>
    </source>
</evidence>
<dbReference type="GO" id="GO:0005829">
    <property type="term" value="C:cytosol"/>
    <property type="evidence" value="ECO:0007669"/>
    <property type="project" value="TreeGrafter"/>
</dbReference>
<proteinExistence type="inferred from homology"/>
<comment type="cofactor">
    <cofactor evidence="1">
        <name>heme b</name>
        <dbReference type="ChEBI" id="CHEBI:60344"/>
    </cofactor>
</comment>
<keyword evidence="2 9" id="KW-0575">Peroxidase</keyword>
<dbReference type="GO" id="GO:0046872">
    <property type="term" value="F:metal ion binding"/>
    <property type="evidence" value="ECO:0007669"/>
    <property type="project" value="UniProtKB-KW"/>
</dbReference>
<dbReference type="InterPro" id="IPR006314">
    <property type="entry name" value="Dyp_peroxidase"/>
</dbReference>
<evidence type="ECO:0000256" key="2">
    <source>
        <dbReference type="ARBA" id="ARBA00022559"/>
    </source>
</evidence>
<sequence>MSYPQTAILPEASPFALYALFKIKNNPEKVLRELKQLPELTESLNASQAGADVKLSVSFSRHFWAQLDAPAVPELVDFVTLGNGDISAPASDVDFLIHAHSLRHDLLFYVMRKFMGAVAEEIQVVDETYGFRYLDARDMTGFIDGTENPADSQREEVAIIPEGELAGGSYVMVQRFVHNLPAWERLNVAAQEKVIGRTKEDSVELEQVPEASHVGRVDLKENGKGLKILRHSLPYGTVGGEHGLLFIAYCHTLHNFKAMLQSMYGETDGKTDQMLRFTQAATGAYLFSPSREMLQSINVK</sequence>
<evidence type="ECO:0000256" key="1">
    <source>
        <dbReference type="ARBA" id="ARBA00001970"/>
    </source>
</evidence>
<evidence type="ECO:0000259" key="7">
    <source>
        <dbReference type="Pfam" id="PF04261"/>
    </source>
</evidence>
<feature type="domain" description="Dyp-type peroxidase N-terminal" evidence="7">
    <location>
        <begin position="5"/>
        <end position="132"/>
    </location>
</feature>
<dbReference type="GO" id="GO:0020037">
    <property type="term" value="F:heme binding"/>
    <property type="evidence" value="ECO:0007669"/>
    <property type="project" value="InterPro"/>
</dbReference>
<evidence type="ECO:0000259" key="8">
    <source>
        <dbReference type="Pfam" id="PF20628"/>
    </source>
</evidence>
<dbReference type="PANTHER" id="PTHR30521">
    <property type="entry name" value="DEFERROCHELATASE/PEROXIDASE"/>
    <property type="match status" value="1"/>
</dbReference>
<name>A0A1M5W833_9VIBR</name>
<evidence type="ECO:0000256" key="3">
    <source>
        <dbReference type="ARBA" id="ARBA00022723"/>
    </source>
</evidence>
<accession>A0A1M5W833</accession>
<keyword evidence="10" id="KW-1185">Reference proteome</keyword>
<dbReference type="RefSeq" id="WP_073602414.1">
    <property type="nucleotide sequence ID" value="NZ_FQXZ01000007.1"/>
</dbReference>